<proteinExistence type="predicted"/>
<organism evidence="1 2">
    <name type="scientific">Hymenobacter arizonensis</name>
    <name type="common">Siccationidurans arizonensis</name>
    <dbReference type="NCBI Taxonomy" id="1227077"/>
    <lineage>
        <taxon>Bacteria</taxon>
        <taxon>Pseudomonadati</taxon>
        <taxon>Bacteroidota</taxon>
        <taxon>Cytophagia</taxon>
        <taxon>Cytophagales</taxon>
        <taxon>Hymenobacteraceae</taxon>
        <taxon>Hymenobacter</taxon>
    </lineage>
</organism>
<dbReference type="EMBL" id="FOXS01000002">
    <property type="protein sequence ID" value="SFQ35799.1"/>
    <property type="molecule type" value="Genomic_DNA"/>
</dbReference>
<reference evidence="2" key="1">
    <citation type="submission" date="2016-10" db="EMBL/GenBank/DDBJ databases">
        <authorList>
            <person name="Varghese N."/>
            <person name="Submissions S."/>
        </authorList>
    </citation>
    <scope>NUCLEOTIDE SEQUENCE [LARGE SCALE GENOMIC DNA]</scope>
    <source>
        <strain evidence="2">OR362-8,ATCC BAA-1266,JCM 13504</strain>
    </source>
</reference>
<accession>A0A1I5XV14</accession>
<keyword evidence="2" id="KW-1185">Reference proteome</keyword>
<dbReference type="Proteomes" id="UP000199029">
    <property type="component" value="Unassembled WGS sequence"/>
</dbReference>
<evidence type="ECO:0000313" key="1">
    <source>
        <dbReference type="EMBL" id="SFQ35799.1"/>
    </source>
</evidence>
<dbReference type="RefSeq" id="WP_092671998.1">
    <property type="nucleotide sequence ID" value="NZ_FOXS01000002.1"/>
</dbReference>
<dbReference type="AlphaFoldDB" id="A0A1I5XV14"/>
<gene>
    <name evidence="1" type="ORF">SAMN04515668_2060</name>
</gene>
<evidence type="ECO:0000313" key="2">
    <source>
        <dbReference type="Proteomes" id="UP000199029"/>
    </source>
</evidence>
<sequence>MMRFLLSIVFVVMVSVAAWAGPPSLVLVQYRAFPHSIKLTRGAGKTQTIKPSPAAANNKNAEFEQLHAVLTGLYQEGYALQSTSVLGSADRATEVVTYVLVKP</sequence>
<dbReference type="STRING" id="1227077.SAMN04515668_2060"/>
<dbReference type="OrthoDB" id="883283at2"/>
<protein>
    <submittedName>
        <fullName evidence="1">Uncharacterized protein</fullName>
    </submittedName>
</protein>
<name>A0A1I5XV14_HYMAR</name>